<dbReference type="InterPro" id="IPR006311">
    <property type="entry name" value="TAT_signal"/>
</dbReference>
<protein>
    <recommendedName>
        <fullName evidence="4">Secreted protein</fullName>
    </recommendedName>
</protein>
<feature type="chain" id="PRO_5038731998" description="Secreted protein" evidence="1">
    <location>
        <begin position="35"/>
        <end position="61"/>
    </location>
</feature>
<evidence type="ECO:0000313" key="2">
    <source>
        <dbReference type="EMBL" id="MBB3725480.1"/>
    </source>
</evidence>
<accession>A0A7W5V0M7</accession>
<evidence type="ECO:0000256" key="1">
    <source>
        <dbReference type="SAM" id="SignalP"/>
    </source>
</evidence>
<dbReference type="Proteomes" id="UP000579945">
    <property type="component" value="Unassembled WGS sequence"/>
</dbReference>
<comment type="caution">
    <text evidence="2">The sequence shown here is derived from an EMBL/GenBank/DDBJ whole genome shotgun (WGS) entry which is preliminary data.</text>
</comment>
<keyword evidence="3" id="KW-1185">Reference proteome</keyword>
<feature type="signal peptide" evidence="1">
    <location>
        <begin position="1"/>
        <end position="34"/>
    </location>
</feature>
<proteinExistence type="predicted"/>
<evidence type="ECO:0008006" key="4">
    <source>
        <dbReference type="Google" id="ProtNLM"/>
    </source>
</evidence>
<sequence length="61" mass="6604">MSRFSRAGRRAVAVMLGAVAAVVISGASAAPAHAQPNDGYIVWEWCFDWEDGFFGQCGHYL</sequence>
<dbReference type="PROSITE" id="PS51318">
    <property type="entry name" value="TAT"/>
    <property type="match status" value="1"/>
</dbReference>
<organism evidence="2 3">
    <name type="scientific">Nonomuraea dietziae</name>
    <dbReference type="NCBI Taxonomy" id="65515"/>
    <lineage>
        <taxon>Bacteria</taxon>
        <taxon>Bacillati</taxon>
        <taxon>Actinomycetota</taxon>
        <taxon>Actinomycetes</taxon>
        <taxon>Streptosporangiales</taxon>
        <taxon>Streptosporangiaceae</taxon>
        <taxon>Nonomuraea</taxon>
    </lineage>
</organism>
<dbReference type="RefSeq" id="WP_183644875.1">
    <property type="nucleotide sequence ID" value="NZ_BAAAXX010000045.1"/>
</dbReference>
<dbReference type="EMBL" id="JACIBV010000001">
    <property type="protein sequence ID" value="MBB3725480.1"/>
    <property type="molecule type" value="Genomic_DNA"/>
</dbReference>
<evidence type="ECO:0000313" key="3">
    <source>
        <dbReference type="Proteomes" id="UP000579945"/>
    </source>
</evidence>
<dbReference type="GeneID" id="95387903"/>
<gene>
    <name evidence="2" type="ORF">FHR33_001340</name>
</gene>
<reference evidence="2 3" key="1">
    <citation type="submission" date="2020-08" db="EMBL/GenBank/DDBJ databases">
        <title>Sequencing the genomes of 1000 actinobacteria strains.</title>
        <authorList>
            <person name="Klenk H.-P."/>
        </authorList>
    </citation>
    <scope>NUCLEOTIDE SEQUENCE [LARGE SCALE GENOMIC DNA]</scope>
    <source>
        <strain evidence="2 3">DSM 44320</strain>
    </source>
</reference>
<dbReference type="AlphaFoldDB" id="A0A7W5V0M7"/>
<name>A0A7W5V0M7_9ACTN</name>
<keyword evidence="1" id="KW-0732">Signal</keyword>